<dbReference type="Proteomes" id="UP000054217">
    <property type="component" value="Unassembled WGS sequence"/>
</dbReference>
<accession>A0A0C3PP71</accession>
<reference evidence="2" key="2">
    <citation type="submission" date="2015-01" db="EMBL/GenBank/DDBJ databases">
        <title>Evolutionary Origins and Diversification of the Mycorrhizal Mutualists.</title>
        <authorList>
            <consortium name="DOE Joint Genome Institute"/>
            <consortium name="Mycorrhizal Genomics Consortium"/>
            <person name="Kohler A."/>
            <person name="Kuo A."/>
            <person name="Nagy L.G."/>
            <person name="Floudas D."/>
            <person name="Copeland A."/>
            <person name="Barry K.W."/>
            <person name="Cichocki N."/>
            <person name="Veneault-Fourrey C."/>
            <person name="LaButti K."/>
            <person name="Lindquist E.A."/>
            <person name="Lipzen A."/>
            <person name="Lundell T."/>
            <person name="Morin E."/>
            <person name="Murat C."/>
            <person name="Riley R."/>
            <person name="Ohm R."/>
            <person name="Sun H."/>
            <person name="Tunlid A."/>
            <person name="Henrissat B."/>
            <person name="Grigoriev I.V."/>
            <person name="Hibbett D.S."/>
            <person name="Martin F."/>
        </authorList>
    </citation>
    <scope>NUCLEOTIDE SEQUENCE [LARGE SCALE GENOMIC DNA]</scope>
    <source>
        <strain evidence="2">Marx 270</strain>
    </source>
</reference>
<dbReference type="AlphaFoldDB" id="A0A0C3PP71"/>
<name>A0A0C3PP71_PISTI</name>
<protein>
    <submittedName>
        <fullName evidence="1">Uncharacterized protein</fullName>
    </submittedName>
</protein>
<evidence type="ECO:0000313" key="1">
    <source>
        <dbReference type="EMBL" id="KIO10244.1"/>
    </source>
</evidence>
<dbReference type="InParanoid" id="A0A0C3PP71"/>
<reference evidence="1 2" key="1">
    <citation type="submission" date="2014-04" db="EMBL/GenBank/DDBJ databases">
        <authorList>
            <consortium name="DOE Joint Genome Institute"/>
            <person name="Kuo A."/>
            <person name="Kohler A."/>
            <person name="Costa M.D."/>
            <person name="Nagy L.G."/>
            <person name="Floudas D."/>
            <person name="Copeland A."/>
            <person name="Barry K.W."/>
            <person name="Cichocki N."/>
            <person name="Veneault-Fourrey C."/>
            <person name="LaButti K."/>
            <person name="Lindquist E.A."/>
            <person name="Lipzen A."/>
            <person name="Lundell T."/>
            <person name="Morin E."/>
            <person name="Murat C."/>
            <person name="Sun H."/>
            <person name="Tunlid A."/>
            <person name="Henrissat B."/>
            <person name="Grigoriev I.V."/>
            <person name="Hibbett D.S."/>
            <person name="Martin F."/>
            <person name="Nordberg H.P."/>
            <person name="Cantor M.N."/>
            <person name="Hua S.X."/>
        </authorList>
    </citation>
    <scope>NUCLEOTIDE SEQUENCE [LARGE SCALE GENOMIC DNA]</scope>
    <source>
        <strain evidence="1 2">Marx 270</strain>
    </source>
</reference>
<dbReference type="EMBL" id="KN831952">
    <property type="protein sequence ID" value="KIO10244.1"/>
    <property type="molecule type" value="Genomic_DNA"/>
</dbReference>
<gene>
    <name evidence="1" type="ORF">M404DRAFT_899513</name>
</gene>
<evidence type="ECO:0000313" key="2">
    <source>
        <dbReference type="Proteomes" id="UP000054217"/>
    </source>
</evidence>
<organism evidence="1 2">
    <name type="scientific">Pisolithus tinctorius Marx 270</name>
    <dbReference type="NCBI Taxonomy" id="870435"/>
    <lineage>
        <taxon>Eukaryota</taxon>
        <taxon>Fungi</taxon>
        <taxon>Dikarya</taxon>
        <taxon>Basidiomycota</taxon>
        <taxon>Agaricomycotina</taxon>
        <taxon>Agaricomycetes</taxon>
        <taxon>Agaricomycetidae</taxon>
        <taxon>Boletales</taxon>
        <taxon>Sclerodermatineae</taxon>
        <taxon>Pisolithaceae</taxon>
        <taxon>Pisolithus</taxon>
    </lineage>
</organism>
<proteinExistence type="predicted"/>
<sequence length="86" mass="9679">MLPIRPPCVANLLVLGGTARGCFISLKKAIQIHDFPLTRLRPMVVERLESWTLLESGMSYSRSHLKESDELIYWGTTSRMGEIGGF</sequence>
<keyword evidence="2" id="KW-1185">Reference proteome</keyword>
<dbReference type="HOGENOM" id="CLU_2498786_0_0_1"/>